<dbReference type="PANTHER" id="PTHR13847:SF213">
    <property type="entry name" value="DEPENDENT OXIDOREDUCTASE, PUTATIVE-RELATED"/>
    <property type="match status" value="1"/>
</dbReference>
<dbReference type="Pfam" id="PF01266">
    <property type="entry name" value="DAO"/>
    <property type="match status" value="1"/>
</dbReference>
<dbReference type="RefSeq" id="XP_046073207.1">
    <property type="nucleotide sequence ID" value="XM_046221759.1"/>
</dbReference>
<dbReference type="PANTHER" id="PTHR13847">
    <property type="entry name" value="SARCOSINE DEHYDROGENASE-RELATED"/>
    <property type="match status" value="1"/>
</dbReference>
<gene>
    <name evidence="2" type="ORF">BGW36DRAFT_448772</name>
</gene>
<dbReference type="Proteomes" id="UP001201262">
    <property type="component" value="Unassembled WGS sequence"/>
</dbReference>
<feature type="domain" description="FAD dependent oxidoreductase" evidence="1">
    <location>
        <begin position="63"/>
        <end position="473"/>
    </location>
</feature>
<dbReference type="AlphaFoldDB" id="A0AAD4Q1N9"/>
<protein>
    <submittedName>
        <fullName evidence="2">FAD dependent oxidoreductase-domain-containing protein</fullName>
    </submittedName>
</protein>
<evidence type="ECO:0000313" key="3">
    <source>
        <dbReference type="Proteomes" id="UP001201262"/>
    </source>
</evidence>
<dbReference type="InterPro" id="IPR036188">
    <property type="entry name" value="FAD/NAD-bd_sf"/>
</dbReference>
<organism evidence="2 3">
    <name type="scientific">Talaromyces proteolyticus</name>
    <dbReference type="NCBI Taxonomy" id="1131652"/>
    <lineage>
        <taxon>Eukaryota</taxon>
        <taxon>Fungi</taxon>
        <taxon>Dikarya</taxon>
        <taxon>Ascomycota</taxon>
        <taxon>Pezizomycotina</taxon>
        <taxon>Eurotiomycetes</taxon>
        <taxon>Eurotiomycetidae</taxon>
        <taxon>Eurotiales</taxon>
        <taxon>Trichocomaceae</taxon>
        <taxon>Talaromyces</taxon>
        <taxon>Talaromyces sect. Bacilispori</taxon>
    </lineage>
</organism>
<dbReference type="GeneID" id="70252046"/>
<evidence type="ECO:0000259" key="1">
    <source>
        <dbReference type="Pfam" id="PF01266"/>
    </source>
</evidence>
<dbReference type="Gene3D" id="3.50.50.60">
    <property type="entry name" value="FAD/NAD(P)-binding domain"/>
    <property type="match status" value="1"/>
</dbReference>
<sequence length="527" mass="58386">MAFVQHVLFDSALPGSIRQRALDRIYADPGIPVNEGTTSSFWLQTPHPTLSKIQLSNLPSSADTVIIGSGITGASVARTLLQCRERNSSIPSSENEPSVVMLEARDICSGATGRNGGHILETADDYVHLANDFGEDAAKKIMKFRLAHLQTILDVADELMIREECQARKVQFLSVYFDEETWEMAKERLSRFKEAMPEESADWLLYEDIIPEEFHLPAARGVIAGPAGAIWPYKFVTGVLDSLRRQFPHDLHIETNTPVQDIITSSEESRWPFSVVTTRGIIKCRHLVHCTNGHISHLVPGFRGRIYPVRGQMSAQSPGDKFPAYGMKHSWLLNYDRGFDYLTQLPHDHAESNAEMMLGGGFAQGKNGGVDDLGISHDSELCLYIDIHLSGALAAVFGHQNWGKTSGQSVKNMWTGIMGFSADGMPWVGKLPSSLTDRSHDRNEGNAAHGAEWVSAAFSGEGMVQAWLCGKALGLMILDHDGKQSTGESADVRSWFPEQMVVTEERIRKSFLPRQIQHPTKEDNPHL</sequence>
<keyword evidence="3" id="KW-1185">Reference proteome</keyword>
<dbReference type="Gene3D" id="3.30.9.10">
    <property type="entry name" value="D-Amino Acid Oxidase, subunit A, domain 2"/>
    <property type="match status" value="1"/>
</dbReference>
<name>A0AAD4Q1N9_9EURO</name>
<dbReference type="InterPro" id="IPR006076">
    <property type="entry name" value="FAD-dep_OxRdtase"/>
</dbReference>
<dbReference type="SUPFAM" id="SSF51905">
    <property type="entry name" value="FAD/NAD(P)-binding domain"/>
    <property type="match status" value="1"/>
</dbReference>
<reference evidence="2" key="1">
    <citation type="submission" date="2021-12" db="EMBL/GenBank/DDBJ databases">
        <title>Convergent genome expansion in fungi linked to evolution of root-endophyte symbiosis.</title>
        <authorList>
            <consortium name="DOE Joint Genome Institute"/>
            <person name="Ke Y.-H."/>
            <person name="Bonito G."/>
            <person name="Liao H.-L."/>
            <person name="Looney B."/>
            <person name="Rojas-Flechas A."/>
            <person name="Nash J."/>
            <person name="Hameed K."/>
            <person name="Schadt C."/>
            <person name="Martin F."/>
            <person name="Crous P.W."/>
            <person name="Miettinen O."/>
            <person name="Magnuson J.K."/>
            <person name="Labbe J."/>
            <person name="Jacobson D."/>
            <person name="Doktycz M.J."/>
            <person name="Veneault-Fourrey C."/>
            <person name="Kuo A."/>
            <person name="Mondo S."/>
            <person name="Calhoun S."/>
            <person name="Riley R."/>
            <person name="Ohm R."/>
            <person name="LaButti K."/>
            <person name="Andreopoulos B."/>
            <person name="Pangilinan J."/>
            <person name="Nolan M."/>
            <person name="Tritt A."/>
            <person name="Clum A."/>
            <person name="Lipzen A."/>
            <person name="Daum C."/>
            <person name="Barry K."/>
            <person name="Grigoriev I.V."/>
            <person name="Vilgalys R."/>
        </authorList>
    </citation>
    <scope>NUCLEOTIDE SEQUENCE</scope>
    <source>
        <strain evidence="2">PMI_201</strain>
    </source>
</reference>
<dbReference type="GO" id="GO:0005737">
    <property type="term" value="C:cytoplasm"/>
    <property type="evidence" value="ECO:0007669"/>
    <property type="project" value="TreeGrafter"/>
</dbReference>
<evidence type="ECO:0000313" key="2">
    <source>
        <dbReference type="EMBL" id="KAH8698743.1"/>
    </source>
</evidence>
<comment type="caution">
    <text evidence="2">The sequence shown here is derived from an EMBL/GenBank/DDBJ whole genome shotgun (WGS) entry which is preliminary data.</text>
</comment>
<accession>A0AAD4Q1N9</accession>
<dbReference type="EMBL" id="JAJTJA010000005">
    <property type="protein sequence ID" value="KAH8698743.1"/>
    <property type="molecule type" value="Genomic_DNA"/>
</dbReference>
<proteinExistence type="predicted"/>